<proteinExistence type="predicted"/>
<name>A0ACC0U5R2_9AGAM</name>
<reference evidence="1" key="1">
    <citation type="submission" date="2021-03" db="EMBL/GenBank/DDBJ databases">
        <title>Evolutionary priming and transition to the ectomycorrhizal habit in an iconic lineage of mushroom-forming fungi: is preadaptation a requirement?</title>
        <authorList>
            <consortium name="DOE Joint Genome Institute"/>
            <person name="Looney B.P."/>
            <person name="Miyauchi S."/>
            <person name="Morin E."/>
            <person name="Drula E."/>
            <person name="Courty P.E."/>
            <person name="Chicoki N."/>
            <person name="Fauchery L."/>
            <person name="Kohler A."/>
            <person name="Kuo A."/>
            <person name="LaButti K."/>
            <person name="Pangilinan J."/>
            <person name="Lipzen A."/>
            <person name="Riley R."/>
            <person name="Andreopoulos W."/>
            <person name="He G."/>
            <person name="Johnson J."/>
            <person name="Barry K.W."/>
            <person name="Grigoriev I.V."/>
            <person name="Nagy L."/>
            <person name="Hibbett D."/>
            <person name="Henrissat B."/>
            <person name="Matheny P.B."/>
            <person name="Labbe J."/>
            <person name="Martin A.F."/>
        </authorList>
    </citation>
    <scope>NUCLEOTIDE SEQUENCE</scope>
    <source>
        <strain evidence="1">BPL698</strain>
    </source>
</reference>
<dbReference type="Proteomes" id="UP001207468">
    <property type="component" value="Unassembled WGS sequence"/>
</dbReference>
<dbReference type="EMBL" id="JAGFNK010000167">
    <property type="protein sequence ID" value="KAI9462640.1"/>
    <property type="molecule type" value="Genomic_DNA"/>
</dbReference>
<evidence type="ECO:0000313" key="2">
    <source>
        <dbReference type="Proteomes" id="UP001207468"/>
    </source>
</evidence>
<accession>A0ACC0U5R2</accession>
<sequence>MPARCGLHSTEVVPNIASPRCFGAAQVGPEGGVTRLYIQDMRRALAHIAQHDSPRDLYPAECDLIVMDMDYLPHLGLAPRPIGHPTEGACFAGTGGYIGSPLPFLQVTPAVVAPPPFPPSPSSSPSPPPASPLHRTPHACHGVERRMRSRPSSHAGRGYQHVPKLTRVERAAAKAASSRGVSFAEHARRIASSSLWTVPEGAPPAPAARATAAGKGKGKRRRSPTPVRRAPSDGSRGRDSSPGFDADVEGCGPLAKVAARRGPGPDPDFGPAHGTKERLTIVVPGGKSEAYVAMAFERSCSLGGDDDVAGTVHHPSMSPPPPPPSSSSADRNPFAPKRDGARGKRGKGRTGLRIKIPVPSPLFMLSLRLASSCRVSDEVATTAEATTRADCPGSGSGSGFLAPMVAPPSQGGGGHCRSDSEIGNAIVEDDDGNDEDSGEDARTTTTTTTMPPPRNRDGRDPVPFSPNK</sequence>
<organism evidence="1 2">
    <name type="scientific">Russula earlei</name>
    <dbReference type="NCBI Taxonomy" id="71964"/>
    <lineage>
        <taxon>Eukaryota</taxon>
        <taxon>Fungi</taxon>
        <taxon>Dikarya</taxon>
        <taxon>Basidiomycota</taxon>
        <taxon>Agaricomycotina</taxon>
        <taxon>Agaricomycetes</taxon>
        <taxon>Russulales</taxon>
        <taxon>Russulaceae</taxon>
        <taxon>Russula</taxon>
    </lineage>
</organism>
<gene>
    <name evidence="1" type="ORF">F5148DRAFT_1286412</name>
</gene>
<protein>
    <submittedName>
        <fullName evidence="1">Uncharacterized protein</fullName>
    </submittedName>
</protein>
<comment type="caution">
    <text evidence="1">The sequence shown here is derived from an EMBL/GenBank/DDBJ whole genome shotgun (WGS) entry which is preliminary data.</text>
</comment>
<keyword evidence="2" id="KW-1185">Reference proteome</keyword>
<evidence type="ECO:0000313" key="1">
    <source>
        <dbReference type="EMBL" id="KAI9462640.1"/>
    </source>
</evidence>